<organism evidence="2 3">
    <name type="scientific">Staphylococcus auricularis</name>
    <dbReference type="NCBI Taxonomy" id="29379"/>
    <lineage>
        <taxon>Bacteria</taxon>
        <taxon>Bacillati</taxon>
        <taxon>Bacillota</taxon>
        <taxon>Bacilli</taxon>
        <taxon>Bacillales</taxon>
        <taxon>Staphylococcaceae</taxon>
        <taxon>Staphylococcus</taxon>
    </lineage>
</organism>
<dbReference type="RefSeq" id="WP_191962491.1">
    <property type="nucleotide sequence ID" value="NZ_CALUAX010000001.1"/>
</dbReference>
<dbReference type="Proteomes" id="UP001171687">
    <property type="component" value="Unassembled WGS sequence"/>
</dbReference>
<evidence type="ECO:0008006" key="4">
    <source>
        <dbReference type="Google" id="ProtNLM"/>
    </source>
</evidence>
<proteinExistence type="predicted"/>
<name>A0AAW7M3B3_9STAP</name>
<dbReference type="AlphaFoldDB" id="A0AAW7M3B3"/>
<gene>
    <name evidence="2" type="ORF">QYH67_00930</name>
</gene>
<evidence type="ECO:0000256" key="1">
    <source>
        <dbReference type="SAM" id="Coils"/>
    </source>
</evidence>
<protein>
    <recommendedName>
        <fullName evidence="4">Phage protein</fullName>
    </recommendedName>
</protein>
<evidence type="ECO:0000313" key="2">
    <source>
        <dbReference type="EMBL" id="MDN4532153.1"/>
    </source>
</evidence>
<keyword evidence="1" id="KW-0175">Coiled coil</keyword>
<comment type="caution">
    <text evidence="2">The sequence shown here is derived from an EMBL/GenBank/DDBJ whole genome shotgun (WGS) entry which is preliminary data.</text>
</comment>
<sequence length="56" mass="6579">MKKQKSSNPNSKITLEFEIKNRNELNELLETIQKDVAKIKKDFDLLNELTLEFGLK</sequence>
<feature type="coiled-coil region" evidence="1">
    <location>
        <begin position="15"/>
        <end position="42"/>
    </location>
</feature>
<accession>A0AAW7M3B3</accession>
<evidence type="ECO:0000313" key="3">
    <source>
        <dbReference type="Proteomes" id="UP001171687"/>
    </source>
</evidence>
<reference evidence="2" key="1">
    <citation type="submission" date="2023-07" db="EMBL/GenBank/DDBJ databases">
        <title>Evaluation of the beneficial properties of pineapple isolates.</title>
        <authorList>
            <person name="Adefiranye O."/>
        </authorList>
    </citation>
    <scope>NUCLEOTIDE SEQUENCE</scope>
    <source>
        <strain evidence="2">PAPLE_T1</strain>
    </source>
</reference>
<dbReference type="EMBL" id="JAUHQC010000004">
    <property type="protein sequence ID" value="MDN4532153.1"/>
    <property type="molecule type" value="Genomic_DNA"/>
</dbReference>